<dbReference type="PANTHER" id="PTHR14947:SF25">
    <property type="entry name" value="C2H2-TYPE DOMAIN-CONTAINING PROTEIN"/>
    <property type="match status" value="1"/>
</dbReference>
<dbReference type="Proteomes" id="UP001177744">
    <property type="component" value="Unassembled WGS sequence"/>
</dbReference>
<keyword evidence="1" id="KW-0479">Metal-binding</keyword>
<evidence type="ECO:0000256" key="3">
    <source>
        <dbReference type="ARBA" id="ARBA00022771"/>
    </source>
</evidence>
<dbReference type="PANTHER" id="PTHR14947">
    <property type="entry name" value="ZINC FINGER PROTEIN"/>
    <property type="match status" value="1"/>
</dbReference>
<dbReference type="Gene3D" id="6.10.140.140">
    <property type="match status" value="1"/>
</dbReference>
<name>A0AA40HEI4_CNENI</name>
<dbReference type="InterPro" id="IPR036236">
    <property type="entry name" value="Znf_C2H2_sf"/>
</dbReference>
<dbReference type="GO" id="GO:0008270">
    <property type="term" value="F:zinc ion binding"/>
    <property type="evidence" value="ECO:0007669"/>
    <property type="project" value="UniProtKB-KW"/>
</dbReference>
<evidence type="ECO:0000313" key="7">
    <source>
        <dbReference type="Proteomes" id="UP001177744"/>
    </source>
</evidence>
<dbReference type="SUPFAM" id="SSF57667">
    <property type="entry name" value="beta-beta-alpha zinc fingers"/>
    <property type="match status" value="1"/>
</dbReference>
<dbReference type="SMART" id="SM00349">
    <property type="entry name" value="KRAB"/>
    <property type="match status" value="1"/>
</dbReference>
<reference evidence="6" key="1">
    <citation type="submission" date="2023-06" db="EMBL/GenBank/DDBJ databases">
        <title>Reference genome for the Northern bat (Eptesicus nilssonii), a most northern bat species.</title>
        <authorList>
            <person name="Laine V.N."/>
            <person name="Pulliainen A.T."/>
            <person name="Lilley T.M."/>
        </authorList>
    </citation>
    <scope>NUCLEOTIDE SEQUENCE</scope>
    <source>
        <strain evidence="6">BLF_Eptnil</strain>
        <tissue evidence="6">Kidney</tissue>
    </source>
</reference>
<keyword evidence="4" id="KW-0862">Zinc</keyword>
<organism evidence="6 7">
    <name type="scientific">Cnephaeus nilssonii</name>
    <name type="common">Northern bat</name>
    <name type="synonym">Eptesicus nilssonii</name>
    <dbReference type="NCBI Taxonomy" id="3371016"/>
    <lineage>
        <taxon>Eukaryota</taxon>
        <taxon>Metazoa</taxon>
        <taxon>Chordata</taxon>
        <taxon>Craniata</taxon>
        <taxon>Vertebrata</taxon>
        <taxon>Euteleostomi</taxon>
        <taxon>Mammalia</taxon>
        <taxon>Eutheria</taxon>
        <taxon>Laurasiatheria</taxon>
        <taxon>Chiroptera</taxon>
        <taxon>Yangochiroptera</taxon>
        <taxon>Vespertilionidae</taxon>
        <taxon>Cnephaeus</taxon>
    </lineage>
</organism>
<feature type="domain" description="KRAB" evidence="5">
    <location>
        <begin position="14"/>
        <end position="93"/>
    </location>
</feature>
<protein>
    <recommendedName>
        <fullName evidence="5">KRAB domain-containing protein</fullName>
    </recommendedName>
</protein>
<evidence type="ECO:0000256" key="2">
    <source>
        <dbReference type="ARBA" id="ARBA00022737"/>
    </source>
</evidence>
<dbReference type="AlphaFoldDB" id="A0AA40HEI4"/>
<dbReference type="PROSITE" id="PS50805">
    <property type="entry name" value="KRAB"/>
    <property type="match status" value="1"/>
</dbReference>
<dbReference type="InterPro" id="IPR039938">
    <property type="entry name" value="Sp4-like"/>
</dbReference>
<dbReference type="SUPFAM" id="SSF109640">
    <property type="entry name" value="KRAB domain (Kruppel-associated box)"/>
    <property type="match status" value="1"/>
</dbReference>
<dbReference type="GO" id="GO:0006355">
    <property type="term" value="P:regulation of DNA-templated transcription"/>
    <property type="evidence" value="ECO:0007669"/>
    <property type="project" value="InterPro"/>
</dbReference>
<dbReference type="InterPro" id="IPR036051">
    <property type="entry name" value="KRAB_dom_sf"/>
</dbReference>
<dbReference type="Pfam" id="PF01352">
    <property type="entry name" value="KRAB"/>
    <property type="match status" value="1"/>
</dbReference>
<gene>
    <name evidence="6" type="ORF">QTO34_009999</name>
</gene>
<accession>A0AA40HEI4</accession>
<evidence type="ECO:0000256" key="1">
    <source>
        <dbReference type="ARBA" id="ARBA00022723"/>
    </source>
</evidence>
<keyword evidence="2" id="KW-0677">Repeat</keyword>
<dbReference type="EMBL" id="JAULJE010000021">
    <property type="protein sequence ID" value="KAK1329816.1"/>
    <property type="molecule type" value="Genomic_DNA"/>
</dbReference>
<keyword evidence="7" id="KW-1185">Reference proteome</keyword>
<evidence type="ECO:0000313" key="6">
    <source>
        <dbReference type="EMBL" id="KAK1329816.1"/>
    </source>
</evidence>
<dbReference type="CDD" id="cd07765">
    <property type="entry name" value="KRAB_A-box"/>
    <property type="match status" value="1"/>
</dbReference>
<sequence length="664" mass="74851">MAAPALRSFAEVGVTFEDIALYFSREEWSLLDEGQRQLYLNVMLENFELVSSLGCCCGEESVEAPTKQKVSVRVSQARNPTVALSSQKSHPCETCELVLENSFPRDGGAGNTTQTDTLEMWGMRKRILFQCRFSPAACEREYFDERCGKEFTCKQLQFQCVSESFLMRGGWAGCPYWVRTSAPNGYSTRDSPTAISTCAMTLQRRNNYYSRKECKKDITFTHMFIHEKGVQLGSQCFVSSEFGKYFTKLSSFHYQQIGHTREKPYQCSDVGKLTPVALNFVVIRECTLEKGLITAVNVEKFLPGSVIFTVIREFIQEKSLINAVNVGNLLNEAKVSNVIREFTLEKSLINAVNVENLLQVAMLSNIIREFTLEKSLINAVNVGNLSKVAMVSNITREFTLEKSLINAVNVRNLLPLREYFIIIIGEFIQEKSLINAMNVGNLLPMALPFIIIRQFIQEKSLIIAVNVENLLHIAMVSYIIREFTLEKSLISAVNVENLLPLRASFINIREFTQEKSLINAVNVGNLLPRVLTFVVIKDVIQERSLINAVNVGNLLHIAVVSNIIRELTLEKSLIKAVNVGNLFLLAMTFVAIRVFIPEKSLINAMNVENLLEVSVVSNIIREFTLEKAIMSAINVRCRCFPWSDMEKPSITILDSGTHMTQKAL</sequence>
<evidence type="ECO:0000259" key="5">
    <source>
        <dbReference type="PROSITE" id="PS50805"/>
    </source>
</evidence>
<dbReference type="InterPro" id="IPR001909">
    <property type="entry name" value="KRAB"/>
</dbReference>
<evidence type="ECO:0000256" key="4">
    <source>
        <dbReference type="ARBA" id="ARBA00022833"/>
    </source>
</evidence>
<proteinExistence type="predicted"/>
<keyword evidence="3" id="KW-0863">Zinc-finger</keyword>
<comment type="caution">
    <text evidence="6">The sequence shown here is derived from an EMBL/GenBank/DDBJ whole genome shotgun (WGS) entry which is preliminary data.</text>
</comment>